<dbReference type="InterPro" id="IPR008723">
    <property type="entry name" value="RNA_pol_orbivir"/>
</dbReference>
<evidence type="ECO:0000313" key="1">
    <source>
        <dbReference type="EMBL" id="KAL3278611.1"/>
    </source>
</evidence>
<protein>
    <submittedName>
        <fullName evidence="1">Uncharacterized protein</fullName>
    </submittedName>
</protein>
<gene>
    <name evidence="1" type="ORF">HHI36_016152</name>
</gene>
<keyword evidence="2" id="KW-1185">Reference proteome</keyword>
<sequence length="178" mass="21116">MGHIFSNFKFFLVPLSAEFVQTFARFGLYLPKDQIMVIPSEKPRSIMDPVNFVMSFKRTLLTKVSRGYSESFPYLLILLIYNRWVTRRDIRRYNVSVSHDKYHPVISPLGPWIEIEVLKITFSDKMSFQDFRKNIASKAVDFRYHKKLWKPDVSVEADWNELQNVEVQFEDYVTCDEG</sequence>
<dbReference type="AlphaFoldDB" id="A0ABD2NIN9"/>
<accession>A0ABD2NIN9</accession>
<proteinExistence type="predicted"/>
<evidence type="ECO:0000313" key="2">
    <source>
        <dbReference type="Proteomes" id="UP001516400"/>
    </source>
</evidence>
<dbReference type="Pfam" id="PF05788">
    <property type="entry name" value="Orbi_VP1"/>
    <property type="match status" value="1"/>
</dbReference>
<name>A0ABD2NIN9_9CUCU</name>
<reference evidence="1 2" key="1">
    <citation type="journal article" date="2021" name="BMC Biol.">
        <title>Horizontally acquired antibacterial genes associated with adaptive radiation of ladybird beetles.</title>
        <authorList>
            <person name="Li H.S."/>
            <person name="Tang X.F."/>
            <person name="Huang Y.H."/>
            <person name="Xu Z.Y."/>
            <person name="Chen M.L."/>
            <person name="Du X.Y."/>
            <person name="Qiu B.Y."/>
            <person name="Chen P.T."/>
            <person name="Zhang W."/>
            <person name="Slipinski A."/>
            <person name="Escalona H.E."/>
            <person name="Waterhouse R.M."/>
            <person name="Zwick A."/>
            <person name="Pang H."/>
        </authorList>
    </citation>
    <scope>NUCLEOTIDE SEQUENCE [LARGE SCALE GENOMIC DNA]</scope>
    <source>
        <strain evidence="1">SYSU2018</strain>
    </source>
</reference>
<organism evidence="1 2">
    <name type="scientific">Cryptolaemus montrouzieri</name>
    <dbReference type="NCBI Taxonomy" id="559131"/>
    <lineage>
        <taxon>Eukaryota</taxon>
        <taxon>Metazoa</taxon>
        <taxon>Ecdysozoa</taxon>
        <taxon>Arthropoda</taxon>
        <taxon>Hexapoda</taxon>
        <taxon>Insecta</taxon>
        <taxon>Pterygota</taxon>
        <taxon>Neoptera</taxon>
        <taxon>Endopterygota</taxon>
        <taxon>Coleoptera</taxon>
        <taxon>Polyphaga</taxon>
        <taxon>Cucujiformia</taxon>
        <taxon>Coccinelloidea</taxon>
        <taxon>Coccinellidae</taxon>
        <taxon>Scymninae</taxon>
        <taxon>Scymnini</taxon>
        <taxon>Cryptolaemus</taxon>
    </lineage>
</organism>
<dbReference type="EMBL" id="JABFTP020000124">
    <property type="protein sequence ID" value="KAL3278611.1"/>
    <property type="molecule type" value="Genomic_DNA"/>
</dbReference>
<dbReference type="Proteomes" id="UP001516400">
    <property type="component" value="Unassembled WGS sequence"/>
</dbReference>
<comment type="caution">
    <text evidence="1">The sequence shown here is derived from an EMBL/GenBank/DDBJ whole genome shotgun (WGS) entry which is preliminary data.</text>
</comment>